<keyword evidence="6" id="KW-1185">Reference proteome</keyword>
<dbReference type="RefSeq" id="XP_013251445.1">
    <property type="nucleotide sequence ID" value="XM_013395991.1"/>
</dbReference>
<dbReference type="InterPro" id="IPR002110">
    <property type="entry name" value="Ankyrin_rpt"/>
</dbReference>
<feature type="repeat" description="ANK" evidence="3">
    <location>
        <begin position="196"/>
        <end position="228"/>
    </location>
</feature>
<evidence type="ECO:0000313" key="5">
    <source>
        <dbReference type="EMBL" id="CDI78315.1"/>
    </source>
</evidence>
<gene>
    <name evidence="5" type="ORF">EAH_00032350</name>
</gene>
<dbReference type="InterPro" id="IPR050889">
    <property type="entry name" value="Dendritic_Spine_Reg/Scaffold"/>
</dbReference>
<dbReference type="InterPro" id="IPR036770">
    <property type="entry name" value="Ankyrin_rpt-contain_sf"/>
</dbReference>
<feature type="region of interest" description="Disordered" evidence="4">
    <location>
        <begin position="1"/>
        <end position="62"/>
    </location>
</feature>
<protein>
    <submittedName>
        <fullName evidence="5">Uncharacterized protein</fullName>
    </submittedName>
</protein>
<dbReference type="PANTHER" id="PTHR24166">
    <property type="entry name" value="ROLLING PEBBLES, ISOFORM B"/>
    <property type="match status" value="1"/>
</dbReference>
<name>U6GDT5_EIMAC</name>
<organism evidence="5 6">
    <name type="scientific">Eimeria acervulina</name>
    <name type="common">Coccidian parasite</name>
    <dbReference type="NCBI Taxonomy" id="5801"/>
    <lineage>
        <taxon>Eukaryota</taxon>
        <taxon>Sar</taxon>
        <taxon>Alveolata</taxon>
        <taxon>Apicomplexa</taxon>
        <taxon>Conoidasida</taxon>
        <taxon>Coccidia</taxon>
        <taxon>Eucoccidiorida</taxon>
        <taxon>Eimeriorina</taxon>
        <taxon>Eimeriidae</taxon>
        <taxon>Eimeria</taxon>
    </lineage>
</organism>
<evidence type="ECO:0000256" key="4">
    <source>
        <dbReference type="SAM" id="MobiDB-lite"/>
    </source>
</evidence>
<sequence>MGNDSSSPGGFARQQPPASEASQAAQEQEMTDISACSSESEESEAESPTNRSERPRKPPGNPWLLQAAEMVFSSSSVSPDVLTEEPVGERRPLILAALAEAIDIETAVKTAAKELTNETNNTLSECHKTLQRTYDEAFDLVRLLLARGASLSVPSEKGIFPLEYAIKKHSMRAAALLLAAPQCSDRRCKGRFCLPDGLTPLHMASASNDLALAALLLKEDAAAELQQASARCHCCLGSAAIAFACTPPAPEGLQPTRSVSVKLPLCRTCLARARDDRGCTAAFYCGSRSMLRLLLDSGSPLDSCSSSGDTLLHALVYNARRFVDPDPASSIQAAREEEETEAAAPEGPSEVVCMCRDCGGPQGSPSGSALCRILLLLQRVQSQASISSSPTETRTSTTKTVAEFINTQNQGGWAALHLAASRGYSDVCKDAPWKCRKTEPELLC</sequence>
<keyword evidence="2 3" id="KW-0040">ANK repeat</keyword>
<accession>U6GDT5</accession>
<dbReference type="PROSITE" id="PS50297">
    <property type="entry name" value="ANK_REP_REGION"/>
    <property type="match status" value="1"/>
</dbReference>
<evidence type="ECO:0000313" key="6">
    <source>
        <dbReference type="Proteomes" id="UP000018050"/>
    </source>
</evidence>
<dbReference type="SUPFAM" id="SSF48403">
    <property type="entry name" value="Ankyrin repeat"/>
    <property type="match status" value="1"/>
</dbReference>
<keyword evidence="1" id="KW-0677">Repeat</keyword>
<dbReference type="Pfam" id="PF00023">
    <property type="entry name" value="Ank"/>
    <property type="match status" value="1"/>
</dbReference>
<dbReference type="EMBL" id="HG670848">
    <property type="protein sequence ID" value="CDI78315.1"/>
    <property type="molecule type" value="Genomic_DNA"/>
</dbReference>
<evidence type="ECO:0000256" key="1">
    <source>
        <dbReference type="ARBA" id="ARBA00022737"/>
    </source>
</evidence>
<evidence type="ECO:0000256" key="2">
    <source>
        <dbReference type="ARBA" id="ARBA00023043"/>
    </source>
</evidence>
<dbReference type="VEuPathDB" id="ToxoDB:EAH_00032350"/>
<dbReference type="PROSITE" id="PS50088">
    <property type="entry name" value="ANK_REPEAT"/>
    <property type="match status" value="1"/>
</dbReference>
<dbReference type="Gene3D" id="1.25.40.20">
    <property type="entry name" value="Ankyrin repeat-containing domain"/>
    <property type="match status" value="1"/>
</dbReference>
<reference evidence="5" key="2">
    <citation type="submission" date="2013-10" db="EMBL/GenBank/DDBJ databases">
        <authorList>
            <person name="Aslett M."/>
        </authorList>
    </citation>
    <scope>NUCLEOTIDE SEQUENCE</scope>
    <source>
        <strain evidence="5">Houghton</strain>
    </source>
</reference>
<dbReference type="OMA" id="CTAAFYC"/>
<feature type="compositionally biased region" description="Low complexity" evidence="4">
    <location>
        <begin position="14"/>
        <end position="38"/>
    </location>
</feature>
<dbReference type="AlphaFoldDB" id="U6GDT5"/>
<dbReference type="OrthoDB" id="1577640at2759"/>
<evidence type="ECO:0000256" key="3">
    <source>
        <dbReference type="PROSITE-ProRule" id="PRU00023"/>
    </source>
</evidence>
<dbReference type="GeneID" id="25271305"/>
<proteinExistence type="predicted"/>
<reference evidence="5" key="1">
    <citation type="submission" date="2013-10" db="EMBL/GenBank/DDBJ databases">
        <title>Genomic analysis of the causative agents of coccidiosis in chickens.</title>
        <authorList>
            <person name="Reid A.J."/>
            <person name="Blake D."/>
            <person name="Billington K."/>
            <person name="Browne H."/>
            <person name="Dunn M."/>
            <person name="Hung S."/>
            <person name="Kawahara F."/>
            <person name="Miranda-Saavedra D."/>
            <person name="Mourier T."/>
            <person name="Nagra H."/>
            <person name="Otto T.D."/>
            <person name="Rawlings N."/>
            <person name="Sanchez A."/>
            <person name="Sanders M."/>
            <person name="Subramaniam C."/>
            <person name="Tay Y."/>
            <person name="Dear P."/>
            <person name="Doerig C."/>
            <person name="Gruber A."/>
            <person name="Parkinson J."/>
            <person name="Shirley M."/>
            <person name="Wan K.L."/>
            <person name="Berriman M."/>
            <person name="Tomley F."/>
            <person name="Pain A."/>
        </authorList>
    </citation>
    <scope>NUCLEOTIDE SEQUENCE</scope>
    <source>
        <strain evidence="5">Houghton</strain>
    </source>
</reference>
<dbReference type="PANTHER" id="PTHR24166:SF48">
    <property type="entry name" value="PROTEIN VAPYRIN"/>
    <property type="match status" value="1"/>
</dbReference>
<dbReference type="Proteomes" id="UP000018050">
    <property type="component" value="Unassembled WGS sequence"/>
</dbReference>